<accession>A0A7W6RED1</accession>
<evidence type="ECO:0000256" key="1">
    <source>
        <dbReference type="SAM" id="MobiDB-lite"/>
    </source>
</evidence>
<evidence type="ECO:0000256" key="2">
    <source>
        <dbReference type="SAM" id="Phobius"/>
    </source>
</evidence>
<dbReference type="Proteomes" id="UP000554286">
    <property type="component" value="Unassembled WGS sequence"/>
</dbReference>
<organism evidence="3 4">
    <name type="scientific">Roseospira visakhapatnamensis</name>
    <dbReference type="NCBI Taxonomy" id="390880"/>
    <lineage>
        <taxon>Bacteria</taxon>
        <taxon>Pseudomonadati</taxon>
        <taxon>Pseudomonadota</taxon>
        <taxon>Alphaproteobacteria</taxon>
        <taxon>Rhodospirillales</taxon>
        <taxon>Rhodospirillaceae</taxon>
        <taxon>Roseospira</taxon>
    </lineage>
</organism>
<protein>
    <submittedName>
        <fullName evidence="3">Uncharacterized protein</fullName>
    </submittedName>
</protein>
<dbReference type="AlphaFoldDB" id="A0A7W6RED1"/>
<keyword evidence="4" id="KW-1185">Reference proteome</keyword>
<dbReference type="EMBL" id="JACIGK010000019">
    <property type="protein sequence ID" value="MBB4266933.1"/>
    <property type="molecule type" value="Genomic_DNA"/>
</dbReference>
<reference evidence="3 4" key="1">
    <citation type="submission" date="2020-08" db="EMBL/GenBank/DDBJ databases">
        <title>Genome sequencing of Purple Non-Sulfur Bacteria from various extreme environments.</title>
        <authorList>
            <person name="Mayer M."/>
        </authorList>
    </citation>
    <scope>NUCLEOTIDE SEQUENCE [LARGE SCALE GENOMIC DNA]</scope>
    <source>
        <strain evidence="3 4">JA131</strain>
    </source>
</reference>
<evidence type="ECO:0000313" key="4">
    <source>
        <dbReference type="Proteomes" id="UP000554286"/>
    </source>
</evidence>
<feature type="transmembrane region" description="Helical" evidence="2">
    <location>
        <begin position="45"/>
        <end position="66"/>
    </location>
</feature>
<keyword evidence="2" id="KW-0472">Membrane</keyword>
<keyword evidence="2" id="KW-0812">Transmembrane</keyword>
<sequence length="344" mass="36978">METAPDPALWEWIAVAVLGALVGVAELVGRYRAAPLAALRNIPAALYVSVNAVASLMALFVLTRWLPPELSAGTDIPGRAANVLIAGLSAMAFLRSSLLTLRANDVDVPVGPSFVLQAISGAADRAVDRLLAVRRSVYIARVMDGLDFDKARLGLAPHCFALMQNVGPAEQHAIAKALQSLRNDDVDDTIKVQTLGLVLMNIVGRDVLDKAVTNLKAGLSPDATEPDESDRDAHAGREAVARAAIVRRLLEGLDFQTVSRTVVVYCLAIAEDVDPEQQQALARLIASLDARDMDDWVRVQVLGLSVIRVVGRDVLETVVAALRDRHPPEPPDLPDPTSEHRRTS</sequence>
<feature type="transmembrane region" description="Helical" evidence="2">
    <location>
        <begin position="12"/>
        <end position="33"/>
    </location>
</feature>
<keyword evidence="2" id="KW-1133">Transmembrane helix</keyword>
<comment type="caution">
    <text evidence="3">The sequence shown here is derived from an EMBL/GenBank/DDBJ whole genome shotgun (WGS) entry which is preliminary data.</text>
</comment>
<feature type="region of interest" description="Disordered" evidence="1">
    <location>
        <begin position="323"/>
        <end position="344"/>
    </location>
</feature>
<dbReference type="RefSeq" id="WP_184045826.1">
    <property type="nucleotide sequence ID" value="NZ_JACIGK010000019.1"/>
</dbReference>
<gene>
    <name evidence="3" type="ORF">GGD89_002569</name>
</gene>
<evidence type="ECO:0000313" key="3">
    <source>
        <dbReference type="EMBL" id="MBB4266933.1"/>
    </source>
</evidence>
<name>A0A7W6RED1_9PROT</name>
<proteinExistence type="predicted"/>